<accession>A0AAU9JH68</accession>
<dbReference type="InterPro" id="IPR006652">
    <property type="entry name" value="Kelch_1"/>
</dbReference>
<gene>
    <name evidence="3" type="ORF">BSTOLATCC_MIC37764</name>
</gene>
<organism evidence="3 4">
    <name type="scientific">Blepharisma stoltei</name>
    <dbReference type="NCBI Taxonomy" id="1481888"/>
    <lineage>
        <taxon>Eukaryota</taxon>
        <taxon>Sar</taxon>
        <taxon>Alveolata</taxon>
        <taxon>Ciliophora</taxon>
        <taxon>Postciliodesmatophora</taxon>
        <taxon>Heterotrichea</taxon>
        <taxon>Heterotrichida</taxon>
        <taxon>Blepharismidae</taxon>
        <taxon>Blepharisma</taxon>
    </lineage>
</organism>
<dbReference type="SUPFAM" id="SSF50965">
    <property type="entry name" value="Galactose oxidase, central domain"/>
    <property type="match status" value="1"/>
</dbReference>
<dbReference type="InterPro" id="IPR011043">
    <property type="entry name" value="Gal_Oxase/kelch_b-propeller"/>
</dbReference>
<name>A0AAU9JH68_9CILI</name>
<dbReference type="SMART" id="SM00612">
    <property type="entry name" value="Kelch"/>
    <property type="match status" value="3"/>
</dbReference>
<proteinExistence type="predicted"/>
<dbReference type="Gene3D" id="2.120.10.80">
    <property type="entry name" value="Kelch-type beta propeller"/>
    <property type="match status" value="2"/>
</dbReference>
<keyword evidence="4" id="KW-1185">Reference proteome</keyword>
<dbReference type="AlphaFoldDB" id="A0AAU9JH68"/>
<dbReference type="Proteomes" id="UP001162131">
    <property type="component" value="Unassembled WGS sequence"/>
</dbReference>
<protein>
    <recommendedName>
        <fullName evidence="5">Kelch domain-containing protein 10</fullName>
    </recommendedName>
</protein>
<dbReference type="EMBL" id="CAJZBQ010000037">
    <property type="protein sequence ID" value="CAG9325018.1"/>
    <property type="molecule type" value="Genomic_DNA"/>
</dbReference>
<comment type="caution">
    <text evidence="3">The sequence shown here is derived from an EMBL/GenBank/DDBJ whole genome shotgun (WGS) entry which is preliminary data.</text>
</comment>
<reference evidence="3" key="1">
    <citation type="submission" date="2021-09" db="EMBL/GenBank/DDBJ databases">
        <authorList>
            <consortium name="AG Swart"/>
            <person name="Singh M."/>
            <person name="Singh A."/>
            <person name="Seah K."/>
            <person name="Emmerich C."/>
        </authorList>
    </citation>
    <scope>NUCLEOTIDE SEQUENCE</scope>
    <source>
        <strain evidence="3">ATCC30299</strain>
    </source>
</reference>
<dbReference type="Pfam" id="PF24681">
    <property type="entry name" value="Kelch_KLHDC2_KLHL20_DRC7"/>
    <property type="match status" value="2"/>
</dbReference>
<evidence type="ECO:0000256" key="2">
    <source>
        <dbReference type="ARBA" id="ARBA00022737"/>
    </source>
</evidence>
<keyword evidence="1" id="KW-0880">Kelch repeat</keyword>
<sequence length="372" mass="43092">METISFLKLSTENPPEPRFCCAGVYVREYNSIFIHGGTGINSDLKDFYSFDLETSKWYKRGATPECLTGHAAVEIDSRILMFGGWNEQEYTNSCILYDPEDSSLRKGNDQNMIDEWNLPAQRRDHSFTKAKDCIYLLGGWDSFKWNNTNTNPKNNINQITYTQLWKLTDLWKWQVCEVFGEPPMSRRGHSMTYFEEQDYLAVFGGIYGFSRLLDDLYIFNIPQMMWVKINANNSPSKRAWHSAACLDNKMYIFGGVTENNGISNELFSYSILENMWEKYEINSLPSPRCGHISLAIDGFIMIFGGKTTHDVPLNEVYVLNFNRNYEEYITRVSNAQIKQELHDLKIVPPPIPIGLTVSRYYKPKISFNPNNF</sequence>
<dbReference type="PANTHER" id="PTHR46093:SF18">
    <property type="entry name" value="FIBRONECTIN TYPE-III DOMAIN-CONTAINING PROTEIN"/>
    <property type="match status" value="1"/>
</dbReference>
<evidence type="ECO:0000256" key="1">
    <source>
        <dbReference type="ARBA" id="ARBA00022441"/>
    </source>
</evidence>
<keyword evidence="2" id="KW-0677">Repeat</keyword>
<evidence type="ECO:0000313" key="3">
    <source>
        <dbReference type="EMBL" id="CAG9325018.1"/>
    </source>
</evidence>
<dbReference type="InterPro" id="IPR015915">
    <property type="entry name" value="Kelch-typ_b-propeller"/>
</dbReference>
<evidence type="ECO:0000313" key="4">
    <source>
        <dbReference type="Proteomes" id="UP001162131"/>
    </source>
</evidence>
<evidence type="ECO:0008006" key="5">
    <source>
        <dbReference type="Google" id="ProtNLM"/>
    </source>
</evidence>
<dbReference type="PANTHER" id="PTHR46093">
    <property type="entry name" value="ACYL-COA-BINDING DOMAIN-CONTAINING PROTEIN 5"/>
    <property type="match status" value="1"/>
</dbReference>